<dbReference type="PANTHER" id="PTHR47981">
    <property type="entry name" value="RAB FAMILY"/>
    <property type="match status" value="1"/>
</dbReference>
<dbReference type="Gene3D" id="3.40.50.300">
    <property type="entry name" value="P-loop containing nucleotide triphosphate hydrolases"/>
    <property type="match status" value="1"/>
</dbReference>
<dbReference type="InterPro" id="IPR005225">
    <property type="entry name" value="Small_GTP-bd"/>
</dbReference>
<dbReference type="GeneID" id="94844443"/>
<dbReference type="GO" id="GO:0008333">
    <property type="term" value="P:endosome to lysosome transport"/>
    <property type="evidence" value="ECO:0007669"/>
    <property type="project" value="TreeGrafter"/>
</dbReference>
<dbReference type="CDD" id="cd00154">
    <property type="entry name" value="Rab"/>
    <property type="match status" value="1"/>
</dbReference>
<dbReference type="GO" id="GO:0005764">
    <property type="term" value="C:lysosome"/>
    <property type="evidence" value="ECO:0007669"/>
    <property type="project" value="TreeGrafter"/>
</dbReference>
<sequence length="202" mass="22506">MSKRDSLDLKIVVLGPAGVGKTCIINRYCNGSFQTDTMSTIGAGFFTHTLIIDHTDVTLMLWDTAGEERFQSVAPSLLRGASGVILTFDLTKFDSFQGIDTYMEMFLNTCQIPSGIDYPVLLLGNKSDLEERVIGNDLVEDWKKRNNVSLYYEVSAKTGSNINEAFETFLKRFVIPVENSKSIPIQIILDPNVSNNSQNRCC</sequence>
<evidence type="ECO:0000313" key="5">
    <source>
        <dbReference type="Proteomes" id="UP000179807"/>
    </source>
</evidence>
<keyword evidence="3" id="KW-0342">GTP-binding</keyword>
<comment type="similarity">
    <text evidence="1">Belongs to the small GTPase superfamily. Rab family.</text>
</comment>
<dbReference type="GO" id="GO:0005770">
    <property type="term" value="C:late endosome"/>
    <property type="evidence" value="ECO:0007669"/>
    <property type="project" value="TreeGrafter"/>
</dbReference>
<dbReference type="Proteomes" id="UP000179807">
    <property type="component" value="Unassembled WGS sequence"/>
</dbReference>
<organism evidence="4 5">
    <name type="scientific">Tritrichomonas foetus</name>
    <dbReference type="NCBI Taxonomy" id="1144522"/>
    <lineage>
        <taxon>Eukaryota</taxon>
        <taxon>Metamonada</taxon>
        <taxon>Parabasalia</taxon>
        <taxon>Tritrichomonadida</taxon>
        <taxon>Tritrichomonadidae</taxon>
        <taxon>Tritrichomonas</taxon>
    </lineage>
</organism>
<dbReference type="RefSeq" id="XP_068352226.1">
    <property type="nucleotide sequence ID" value="XM_068509739.1"/>
</dbReference>
<dbReference type="SMART" id="SM00173">
    <property type="entry name" value="RAS"/>
    <property type="match status" value="1"/>
</dbReference>
<keyword evidence="5" id="KW-1185">Reference proteome</keyword>
<dbReference type="VEuPathDB" id="TrichDB:TRFO_34581"/>
<evidence type="ECO:0000256" key="2">
    <source>
        <dbReference type="ARBA" id="ARBA00022741"/>
    </source>
</evidence>
<comment type="caution">
    <text evidence="4">The sequence shown here is derived from an EMBL/GenBank/DDBJ whole genome shotgun (WGS) entry which is preliminary data.</text>
</comment>
<evidence type="ECO:0000313" key="4">
    <source>
        <dbReference type="EMBL" id="OHS99089.1"/>
    </source>
</evidence>
<dbReference type="GO" id="GO:0090385">
    <property type="term" value="P:phagosome-lysosome fusion"/>
    <property type="evidence" value="ECO:0007669"/>
    <property type="project" value="TreeGrafter"/>
</dbReference>
<protein>
    <submittedName>
        <fullName evidence="4">Small GTP-binding protein</fullName>
    </submittedName>
</protein>
<dbReference type="PANTHER" id="PTHR47981:SF22">
    <property type="entry name" value="RAS-RELATED PROTEIN RAB-7B"/>
    <property type="match status" value="1"/>
</dbReference>
<dbReference type="EMBL" id="MLAK01001025">
    <property type="protein sequence ID" value="OHS99089.1"/>
    <property type="molecule type" value="Genomic_DNA"/>
</dbReference>
<dbReference type="SMART" id="SM00175">
    <property type="entry name" value="RAB"/>
    <property type="match status" value="1"/>
</dbReference>
<dbReference type="SUPFAM" id="SSF52540">
    <property type="entry name" value="P-loop containing nucleoside triphosphate hydrolases"/>
    <property type="match status" value="1"/>
</dbReference>
<dbReference type="FunFam" id="3.40.50.300:FF:001204">
    <property type="entry name" value="Small GTP-binding protein, putative"/>
    <property type="match status" value="1"/>
</dbReference>
<reference evidence="4" key="1">
    <citation type="submission" date="2016-10" db="EMBL/GenBank/DDBJ databases">
        <authorList>
            <person name="Benchimol M."/>
            <person name="Almeida L.G."/>
            <person name="Vasconcelos A.T."/>
            <person name="Perreira-Neves A."/>
            <person name="Rosa I.A."/>
            <person name="Tasca T."/>
            <person name="Bogo M.R."/>
            <person name="de Souza W."/>
        </authorList>
    </citation>
    <scope>NUCLEOTIDE SEQUENCE [LARGE SCALE GENOMIC DNA]</scope>
    <source>
        <strain evidence="4">K</strain>
    </source>
</reference>
<proteinExistence type="inferred from homology"/>
<keyword evidence="2" id="KW-0547">Nucleotide-binding</keyword>
<evidence type="ECO:0000256" key="3">
    <source>
        <dbReference type="ARBA" id="ARBA00023134"/>
    </source>
</evidence>
<dbReference type="InterPro" id="IPR001806">
    <property type="entry name" value="Small_GTPase"/>
</dbReference>
<dbReference type="SMART" id="SM00174">
    <property type="entry name" value="RHO"/>
    <property type="match status" value="1"/>
</dbReference>
<dbReference type="PROSITE" id="PS51421">
    <property type="entry name" value="RAS"/>
    <property type="match status" value="1"/>
</dbReference>
<dbReference type="GO" id="GO:0005525">
    <property type="term" value="F:GTP binding"/>
    <property type="evidence" value="ECO:0007669"/>
    <property type="project" value="UniProtKB-KW"/>
</dbReference>
<dbReference type="SMART" id="SM00176">
    <property type="entry name" value="RAN"/>
    <property type="match status" value="1"/>
</dbReference>
<dbReference type="AlphaFoldDB" id="A0A1J4JKE6"/>
<dbReference type="PRINTS" id="PR00449">
    <property type="entry name" value="RASTRNSFRMNG"/>
</dbReference>
<dbReference type="PROSITE" id="PS51419">
    <property type="entry name" value="RAB"/>
    <property type="match status" value="1"/>
</dbReference>
<dbReference type="GO" id="GO:0003924">
    <property type="term" value="F:GTPase activity"/>
    <property type="evidence" value="ECO:0007669"/>
    <property type="project" value="InterPro"/>
</dbReference>
<dbReference type="PROSITE" id="PS51420">
    <property type="entry name" value="RHO"/>
    <property type="match status" value="1"/>
</dbReference>
<dbReference type="Pfam" id="PF00071">
    <property type="entry name" value="Ras"/>
    <property type="match status" value="1"/>
</dbReference>
<name>A0A1J4JKE6_9EUKA</name>
<accession>A0A1J4JKE6</accession>
<dbReference type="InterPro" id="IPR027417">
    <property type="entry name" value="P-loop_NTPase"/>
</dbReference>
<evidence type="ECO:0000256" key="1">
    <source>
        <dbReference type="ARBA" id="ARBA00006270"/>
    </source>
</evidence>
<dbReference type="GO" id="GO:0045335">
    <property type="term" value="C:phagocytic vesicle"/>
    <property type="evidence" value="ECO:0007669"/>
    <property type="project" value="TreeGrafter"/>
</dbReference>
<gene>
    <name evidence="4" type="ORF">TRFO_34581</name>
</gene>
<dbReference type="OrthoDB" id="1436450at2759"/>
<dbReference type="NCBIfam" id="TIGR00231">
    <property type="entry name" value="small_GTP"/>
    <property type="match status" value="1"/>
</dbReference>